<dbReference type="Gene3D" id="3.30.70.100">
    <property type="match status" value="1"/>
</dbReference>
<organism evidence="2 3">
    <name type="scientific">Burkholderia cepacia</name>
    <name type="common">Pseudomonas cepacia</name>
    <dbReference type="NCBI Taxonomy" id="292"/>
    <lineage>
        <taxon>Bacteria</taxon>
        <taxon>Pseudomonadati</taxon>
        <taxon>Pseudomonadota</taxon>
        <taxon>Betaproteobacteria</taxon>
        <taxon>Burkholderiales</taxon>
        <taxon>Burkholderiaceae</taxon>
        <taxon>Burkholderia</taxon>
        <taxon>Burkholderia cepacia complex</taxon>
    </lineage>
</organism>
<feature type="domain" description="DUF1330" evidence="1">
    <location>
        <begin position="3"/>
        <end position="94"/>
    </location>
</feature>
<evidence type="ECO:0000313" key="3">
    <source>
        <dbReference type="Proteomes" id="UP000036338"/>
    </source>
</evidence>
<dbReference type="PANTHER" id="PTHR41521:SF4">
    <property type="entry name" value="BLR0684 PROTEIN"/>
    <property type="match status" value="1"/>
</dbReference>
<dbReference type="PATRIC" id="fig|292.27.peg.3614"/>
<evidence type="ECO:0000313" key="2">
    <source>
        <dbReference type="EMBL" id="KML55727.1"/>
    </source>
</evidence>
<dbReference type="PANTHER" id="PTHR41521">
    <property type="match status" value="1"/>
</dbReference>
<name>A0A0J5WY64_BURCE</name>
<proteinExistence type="predicted"/>
<gene>
    <name evidence="2" type="ORF">VL15_18050</name>
</gene>
<dbReference type="InterPro" id="IPR010753">
    <property type="entry name" value="DUF1330"/>
</dbReference>
<dbReference type="Proteomes" id="UP000036338">
    <property type="component" value="Unassembled WGS sequence"/>
</dbReference>
<comment type="caution">
    <text evidence="2">The sequence shown here is derived from an EMBL/GenBank/DDBJ whole genome shotgun (WGS) entry which is preliminary data.</text>
</comment>
<dbReference type="EMBL" id="LDWR01000029">
    <property type="protein sequence ID" value="KML55727.1"/>
    <property type="molecule type" value="Genomic_DNA"/>
</dbReference>
<dbReference type="Pfam" id="PF07045">
    <property type="entry name" value="DUF1330"/>
    <property type="match status" value="1"/>
</dbReference>
<protein>
    <recommendedName>
        <fullName evidence="1">DUF1330 domain-containing protein</fullName>
    </recommendedName>
</protein>
<dbReference type="InterPro" id="IPR011008">
    <property type="entry name" value="Dimeric_a/b-barrel"/>
</dbReference>
<dbReference type="AlphaFoldDB" id="A0A0J5WY64"/>
<reference evidence="2 3" key="1">
    <citation type="submission" date="2015-05" db="EMBL/GenBank/DDBJ databases">
        <title>Draft genome of Burkholderia cepacia LK29.</title>
        <authorList>
            <person name="Chan X.Y."/>
        </authorList>
    </citation>
    <scope>NUCLEOTIDE SEQUENCE [LARGE SCALE GENOMIC DNA]</scope>
    <source>
        <strain evidence="2 3">LK29</strain>
    </source>
</reference>
<evidence type="ECO:0000259" key="1">
    <source>
        <dbReference type="Pfam" id="PF07045"/>
    </source>
</evidence>
<accession>A0A0J5WY64</accession>
<dbReference type="RefSeq" id="WP_048247360.1">
    <property type="nucleotide sequence ID" value="NZ_LDWR01000029.1"/>
</dbReference>
<dbReference type="SUPFAM" id="SSF54909">
    <property type="entry name" value="Dimeric alpha+beta barrel"/>
    <property type="match status" value="1"/>
</dbReference>
<sequence>MAVYLLAQLRFTQRDAYDRYQARFMDVFRRFDGRLLAADDAPVTLEGEWDRNKVVLMSFPDEAAARRFIESPEYQAISVDRQAGADTLALLVHGLPAPGA</sequence>